<evidence type="ECO:0000256" key="6">
    <source>
        <dbReference type="ARBA" id="ARBA00023136"/>
    </source>
</evidence>
<dbReference type="PANTHER" id="PTHR23513">
    <property type="entry name" value="INTEGRAL MEMBRANE EFFLUX PROTEIN-RELATED"/>
    <property type="match status" value="1"/>
</dbReference>
<feature type="transmembrane region" description="Helical" evidence="7">
    <location>
        <begin position="312"/>
        <end position="337"/>
    </location>
</feature>
<dbReference type="Gene3D" id="1.20.1250.20">
    <property type="entry name" value="MFS general substrate transporter like domains"/>
    <property type="match status" value="1"/>
</dbReference>
<dbReference type="eggNOG" id="COG0477">
    <property type="taxonomic scope" value="Bacteria"/>
</dbReference>
<feature type="transmembrane region" description="Helical" evidence="7">
    <location>
        <begin position="167"/>
        <end position="188"/>
    </location>
</feature>
<accession>Q9KEP5</accession>
<keyword evidence="10" id="KW-1185">Reference proteome</keyword>
<dbReference type="SUPFAM" id="SSF103473">
    <property type="entry name" value="MFS general substrate transporter"/>
    <property type="match status" value="1"/>
</dbReference>
<dbReference type="HOGENOM" id="CLU_034180_5_0_9"/>
<evidence type="ECO:0000259" key="8">
    <source>
        <dbReference type="PROSITE" id="PS50850"/>
    </source>
</evidence>
<feature type="transmembrane region" description="Helical" evidence="7">
    <location>
        <begin position="223"/>
        <end position="242"/>
    </location>
</feature>
<name>Q9KEP5_HALH5</name>
<comment type="subcellular location">
    <subcellularLocation>
        <location evidence="1">Cell membrane</location>
        <topology evidence="1">Multi-pass membrane protein</topology>
    </subcellularLocation>
</comment>
<organism evidence="9 10">
    <name type="scientific">Halalkalibacterium halodurans (strain ATCC BAA-125 / DSM 18197 / FERM 7344 / JCM 9153 / C-125)</name>
    <name type="common">Bacillus halodurans</name>
    <dbReference type="NCBI Taxonomy" id="272558"/>
    <lineage>
        <taxon>Bacteria</taxon>
        <taxon>Bacillati</taxon>
        <taxon>Bacillota</taxon>
        <taxon>Bacilli</taxon>
        <taxon>Bacillales</taxon>
        <taxon>Bacillaceae</taxon>
        <taxon>Halalkalibacterium (ex Joshi et al. 2022)</taxon>
    </lineage>
</organism>
<keyword evidence="6 7" id="KW-0472">Membrane</keyword>
<keyword evidence="3" id="KW-1003">Cell membrane</keyword>
<feature type="transmembrane region" description="Helical" evidence="7">
    <location>
        <begin position="100"/>
        <end position="118"/>
    </location>
</feature>
<dbReference type="InterPro" id="IPR011701">
    <property type="entry name" value="MFS"/>
</dbReference>
<keyword evidence="2" id="KW-0813">Transport</keyword>
<dbReference type="InterPro" id="IPR036259">
    <property type="entry name" value="MFS_trans_sf"/>
</dbReference>
<feature type="transmembrane region" description="Helical" evidence="7">
    <location>
        <begin position="77"/>
        <end position="94"/>
    </location>
</feature>
<dbReference type="Pfam" id="PF07690">
    <property type="entry name" value="MFS_1"/>
    <property type="match status" value="1"/>
</dbReference>
<evidence type="ECO:0000256" key="1">
    <source>
        <dbReference type="ARBA" id="ARBA00004651"/>
    </source>
</evidence>
<proteinExistence type="predicted"/>
<feature type="transmembrane region" description="Helical" evidence="7">
    <location>
        <begin position="44"/>
        <end position="65"/>
    </location>
</feature>
<evidence type="ECO:0000256" key="3">
    <source>
        <dbReference type="ARBA" id="ARBA00022475"/>
    </source>
</evidence>
<dbReference type="InterPro" id="IPR020846">
    <property type="entry name" value="MFS_dom"/>
</dbReference>
<evidence type="ECO:0000313" key="10">
    <source>
        <dbReference type="Proteomes" id="UP000001258"/>
    </source>
</evidence>
<dbReference type="Proteomes" id="UP000001258">
    <property type="component" value="Chromosome"/>
</dbReference>
<keyword evidence="5 7" id="KW-1133">Transmembrane helix</keyword>
<dbReference type="PANTHER" id="PTHR23513:SF6">
    <property type="entry name" value="MAJOR FACILITATOR SUPERFAMILY ASSOCIATED DOMAIN-CONTAINING PROTEIN"/>
    <property type="match status" value="1"/>
</dbReference>
<evidence type="ECO:0000256" key="7">
    <source>
        <dbReference type="SAM" id="Phobius"/>
    </source>
</evidence>
<dbReference type="CDD" id="cd06173">
    <property type="entry name" value="MFS_MefA_like"/>
    <property type="match status" value="1"/>
</dbReference>
<feature type="transmembrane region" description="Helical" evidence="7">
    <location>
        <begin position="262"/>
        <end position="281"/>
    </location>
</feature>
<dbReference type="PROSITE" id="PS50850">
    <property type="entry name" value="MFS"/>
    <property type="match status" value="1"/>
</dbReference>
<feature type="transmembrane region" description="Helical" evidence="7">
    <location>
        <begin position="349"/>
        <end position="374"/>
    </location>
</feature>
<feature type="transmembrane region" description="Helical" evidence="7">
    <location>
        <begin position="288"/>
        <end position="306"/>
    </location>
</feature>
<evidence type="ECO:0000256" key="4">
    <source>
        <dbReference type="ARBA" id="ARBA00022692"/>
    </source>
</evidence>
<dbReference type="STRING" id="272558.gene:10726681"/>
<dbReference type="GO" id="GO:0022857">
    <property type="term" value="F:transmembrane transporter activity"/>
    <property type="evidence" value="ECO:0007669"/>
    <property type="project" value="InterPro"/>
</dbReference>
<evidence type="ECO:0000256" key="5">
    <source>
        <dbReference type="ARBA" id="ARBA00022989"/>
    </source>
</evidence>
<dbReference type="GO" id="GO:0005886">
    <property type="term" value="C:plasma membrane"/>
    <property type="evidence" value="ECO:0007669"/>
    <property type="project" value="UniProtKB-SubCell"/>
</dbReference>
<dbReference type="KEGG" id="bha:BH0807"/>
<sequence>MMRFSLNNWKYPMILLFSIGISSIGVWVYFIALNLIVFQMTGSALAVAALYLIRPLATIVTNWWCGSVIDRMNKKRLMIGLDVIQGGLITLLAIASSSLWLIYVLVFFIHMAASVYHPTSMSYITRLIPAHQRQRFNSLRSLLDSGAFFIGPAITGVLFLIGTPVYAIIINAGALFFSAVVTCFMPNVEKEQKQKKVKKTKKMSLHLLKDDWRFVISFSRMHVYVISVYVLFSGFIVMQTAIDSLEVAFSKEVLLLTDSEYGFLVSLAGAGILVGSFLNVAFAKKWGISYLIGIGSVFVAVGYLIFAFSSSFVIASVGVFVLALANAFANTGFMTFYQNNIPVEVMGRIASLYGLVEAALIIAMTTTFAVSAQFFSVKLVVASGAILTLFLTLVLCAINLFPGKQAYYVGAPIEEKG</sequence>
<gene>
    <name evidence="9" type="ordered locus">BH0807</name>
</gene>
<dbReference type="EMBL" id="BA000004">
    <property type="protein sequence ID" value="BAB04526.1"/>
    <property type="molecule type" value="Genomic_DNA"/>
</dbReference>
<reference evidence="9 10" key="1">
    <citation type="journal article" date="2000" name="Nucleic Acids Res.">
        <title>Complete genome sequence of the alkaliphilic bacterium Bacillus halodurans and genomic sequence comparison with Bacillus subtilis.</title>
        <authorList>
            <person name="Takami H."/>
            <person name="Nakasone K."/>
            <person name="Takaki Y."/>
            <person name="Maeno G."/>
            <person name="Sasaki R."/>
            <person name="Masui N."/>
            <person name="Fuji F."/>
            <person name="Hirama C."/>
            <person name="Nakamura Y."/>
            <person name="Ogasawara N."/>
            <person name="Kuhara S."/>
            <person name="Horikoshi K."/>
        </authorList>
    </citation>
    <scope>NUCLEOTIDE SEQUENCE [LARGE SCALE GENOMIC DNA]</scope>
    <source>
        <strain evidence="10">ATCC BAA-125 / DSM 18197 / FERM 7344 / JCM 9153 / C-125</strain>
    </source>
</reference>
<protein>
    <submittedName>
        <fullName evidence="9">BH0807 protein</fullName>
    </submittedName>
</protein>
<evidence type="ECO:0000313" key="9">
    <source>
        <dbReference type="EMBL" id="BAB04526.1"/>
    </source>
</evidence>
<dbReference type="AlphaFoldDB" id="Q9KEP5"/>
<dbReference type="PIR" id="G83750">
    <property type="entry name" value="G83750"/>
</dbReference>
<evidence type="ECO:0000256" key="2">
    <source>
        <dbReference type="ARBA" id="ARBA00022448"/>
    </source>
</evidence>
<keyword evidence="4 7" id="KW-0812">Transmembrane</keyword>
<feature type="transmembrane region" description="Helical" evidence="7">
    <location>
        <begin position="12"/>
        <end position="38"/>
    </location>
</feature>
<feature type="transmembrane region" description="Helical" evidence="7">
    <location>
        <begin position="139"/>
        <end position="161"/>
    </location>
</feature>
<feature type="domain" description="Major facilitator superfamily (MFS) profile" evidence="8">
    <location>
        <begin position="11"/>
        <end position="400"/>
    </location>
</feature>
<feature type="transmembrane region" description="Helical" evidence="7">
    <location>
        <begin position="380"/>
        <end position="401"/>
    </location>
</feature>